<dbReference type="InterPro" id="IPR004449">
    <property type="entry name" value="SixA"/>
</dbReference>
<protein>
    <recommendedName>
        <fullName evidence="2">Phosphohistidine phosphatase SixA</fullName>
    </recommendedName>
</protein>
<dbReference type="InterPro" id="IPR029033">
    <property type="entry name" value="His_PPase_superfam"/>
</dbReference>
<reference evidence="1" key="1">
    <citation type="submission" date="2018-06" db="EMBL/GenBank/DDBJ databases">
        <authorList>
            <person name="Zhirakovskaya E."/>
        </authorList>
    </citation>
    <scope>NUCLEOTIDE SEQUENCE</scope>
</reference>
<dbReference type="CDD" id="cd07067">
    <property type="entry name" value="HP_PGM_like"/>
    <property type="match status" value="1"/>
</dbReference>
<name>A0A3B1C3Z4_9ZZZZ</name>
<dbReference type="NCBIfam" id="TIGR00249">
    <property type="entry name" value="sixA"/>
    <property type="match status" value="1"/>
</dbReference>
<dbReference type="SUPFAM" id="SSF53254">
    <property type="entry name" value="Phosphoglycerate mutase-like"/>
    <property type="match status" value="1"/>
</dbReference>
<sequence>MKLYLARHGMAVPHNVDPDCPLSGHGEEEIKKLASYLGQSGVQVSRVAHSGKTRARQTAQILAGSIAPGAAVTAIKGLKPMDSVEPVAKMAGGFKEDTLLVGHLPFMEKLLSLLVAGDEEAGVAQFTTGAVACLKRDDNGNFSMIWMTNPESMRLL</sequence>
<dbReference type="GO" id="GO:0005737">
    <property type="term" value="C:cytoplasm"/>
    <property type="evidence" value="ECO:0007669"/>
    <property type="project" value="InterPro"/>
</dbReference>
<accession>A0A3B1C3Z4</accession>
<proteinExistence type="predicted"/>
<organism evidence="1">
    <name type="scientific">hydrothermal vent metagenome</name>
    <dbReference type="NCBI Taxonomy" id="652676"/>
    <lineage>
        <taxon>unclassified sequences</taxon>
        <taxon>metagenomes</taxon>
        <taxon>ecological metagenomes</taxon>
    </lineage>
</organism>
<dbReference type="Gene3D" id="3.40.50.1240">
    <property type="entry name" value="Phosphoglycerate mutase-like"/>
    <property type="match status" value="1"/>
</dbReference>
<dbReference type="Pfam" id="PF00300">
    <property type="entry name" value="His_Phos_1"/>
    <property type="match status" value="1"/>
</dbReference>
<evidence type="ECO:0000313" key="1">
    <source>
        <dbReference type="EMBL" id="VAX24889.1"/>
    </source>
</evidence>
<dbReference type="AlphaFoldDB" id="A0A3B1C3Z4"/>
<gene>
    <name evidence="1" type="ORF">MNBD_NITROSPINAE03-829</name>
</gene>
<dbReference type="InterPro" id="IPR013078">
    <property type="entry name" value="His_Pase_superF_clade-1"/>
</dbReference>
<dbReference type="GO" id="GO:0101006">
    <property type="term" value="F:protein histidine phosphatase activity"/>
    <property type="evidence" value="ECO:0007669"/>
    <property type="project" value="InterPro"/>
</dbReference>
<dbReference type="EMBL" id="UOGB01000307">
    <property type="protein sequence ID" value="VAX24889.1"/>
    <property type="molecule type" value="Genomic_DNA"/>
</dbReference>
<evidence type="ECO:0008006" key="2">
    <source>
        <dbReference type="Google" id="ProtNLM"/>
    </source>
</evidence>